<sequence length="428" mass="48019">MNHPVDISALKSIKATAEAARLVHFPQADGSRVPYEVFSSQEVFEREQERIYRGPTWSFVALDAEIPNPGDYKSTFVGDTPVVVTRTEDGGVAAWVNRCAHRGAIVCRNARGNATSHTCVYHQWSFDTRGNLQGVPFRRGQNGAPGMPADFNPKNHGLRQLRAESYSGLVFASFSAEAPPLAEYIGPQMAPWVDRVMHKPVVYLGCTRQYARSNWKLYYENVKDPYHASLLHLFHTTFNIFRVGMKARSIADVRHGLHSIITATKVDESDTATAYKQQAIRSMDEGFHLEDDSVLGFVSEFAEDCTNHIQTIFPQLVLQQIHNTLVARQVLPKGPGEFELVFHFFGYADDTPELRALRIKQANLVGPAGYISMEDTEATELVQRGTARDADATSVIELGRSDPTREDTMVTENLIRKFWTGYQQLMGY</sequence>
<keyword evidence="2" id="KW-0001">2Fe-2S</keyword>
<evidence type="ECO:0000256" key="7">
    <source>
        <dbReference type="ARBA" id="ARBA00023014"/>
    </source>
</evidence>
<gene>
    <name evidence="10" type="ORF">DES41_107288</name>
</gene>
<evidence type="ECO:0000313" key="11">
    <source>
        <dbReference type="Proteomes" id="UP000252884"/>
    </source>
</evidence>
<dbReference type="PANTHER" id="PTHR43756:SF1">
    <property type="entry name" value="3-PHENYLPROPIONATE_CINNAMIC ACID DIOXYGENASE SUBUNIT ALPHA"/>
    <property type="match status" value="1"/>
</dbReference>
<comment type="caution">
    <text evidence="10">The sequence shown here is derived from an EMBL/GenBank/DDBJ whole genome shotgun (WGS) entry which is preliminary data.</text>
</comment>
<dbReference type="SUPFAM" id="SSF55961">
    <property type="entry name" value="Bet v1-like"/>
    <property type="match status" value="1"/>
</dbReference>
<dbReference type="InterPro" id="IPR015879">
    <property type="entry name" value="Ring_hydroxy_dOase_asu_C_dom"/>
</dbReference>
<dbReference type="Pfam" id="PF00355">
    <property type="entry name" value="Rieske"/>
    <property type="match status" value="1"/>
</dbReference>
<dbReference type="PROSITE" id="PS51296">
    <property type="entry name" value="RIESKE"/>
    <property type="match status" value="1"/>
</dbReference>
<dbReference type="InterPro" id="IPR043264">
    <property type="entry name" value="AhdA1c-like_alpha_C"/>
</dbReference>
<evidence type="ECO:0000256" key="6">
    <source>
        <dbReference type="ARBA" id="ARBA00023004"/>
    </source>
</evidence>
<comment type="similarity">
    <text evidence="1">Belongs to the bacterial ring-hydroxylating dioxygenase alpha subunit family.</text>
</comment>
<dbReference type="PROSITE" id="PS00570">
    <property type="entry name" value="RING_HYDROXYL_ALPHA"/>
    <property type="match status" value="1"/>
</dbReference>
<dbReference type="Gene3D" id="2.102.10.10">
    <property type="entry name" value="Rieske [2Fe-2S] iron-sulphur domain"/>
    <property type="match status" value="1"/>
</dbReference>
<evidence type="ECO:0000256" key="8">
    <source>
        <dbReference type="ARBA" id="ARBA00023027"/>
    </source>
</evidence>
<evidence type="ECO:0000259" key="9">
    <source>
        <dbReference type="PROSITE" id="PS51296"/>
    </source>
</evidence>
<dbReference type="EMBL" id="QPJK01000007">
    <property type="protein sequence ID" value="RCW68766.1"/>
    <property type="molecule type" value="Genomic_DNA"/>
</dbReference>
<dbReference type="GO" id="GO:0005506">
    <property type="term" value="F:iron ion binding"/>
    <property type="evidence" value="ECO:0007669"/>
    <property type="project" value="InterPro"/>
</dbReference>
<dbReference type="AlphaFoldDB" id="A0A368XNL0"/>
<dbReference type="InterPro" id="IPR017941">
    <property type="entry name" value="Rieske_2Fe-2S"/>
</dbReference>
<evidence type="ECO:0000313" key="10">
    <source>
        <dbReference type="EMBL" id="RCW68766.1"/>
    </source>
</evidence>
<keyword evidence="3" id="KW-0479">Metal-binding</keyword>
<dbReference type="InterPro" id="IPR017638">
    <property type="entry name" value="Anthranilate_1-2-diOase_lsu"/>
</dbReference>
<dbReference type="Proteomes" id="UP000252884">
    <property type="component" value="Unassembled WGS sequence"/>
</dbReference>
<proteinExistence type="inferred from homology"/>
<reference evidence="10 11" key="1">
    <citation type="submission" date="2018-07" db="EMBL/GenBank/DDBJ databases">
        <title>Genomic Encyclopedia of Type Strains, Phase IV (KMG-IV): sequencing the most valuable type-strain genomes for metagenomic binning, comparative biology and taxonomic classification.</title>
        <authorList>
            <person name="Goeker M."/>
        </authorList>
    </citation>
    <scope>NUCLEOTIDE SEQUENCE [LARGE SCALE GENOMIC DNA]</scope>
    <source>
        <strain evidence="10 11">DSM 21634</strain>
    </source>
</reference>
<dbReference type="InterPro" id="IPR001663">
    <property type="entry name" value="Rng_hydr_dOase-A"/>
</dbReference>
<protein>
    <submittedName>
        <fullName evidence="10">Anthranilate 1,2-dioxygenase large subunit</fullName>
    </submittedName>
</protein>
<evidence type="ECO:0000256" key="5">
    <source>
        <dbReference type="ARBA" id="ARBA00023002"/>
    </source>
</evidence>
<dbReference type="SUPFAM" id="SSF50022">
    <property type="entry name" value="ISP domain"/>
    <property type="match status" value="1"/>
</dbReference>
<dbReference type="RefSeq" id="WP_114470287.1">
    <property type="nucleotide sequence ID" value="NZ_QPJK01000007.1"/>
</dbReference>
<keyword evidence="7" id="KW-0411">Iron-sulfur</keyword>
<dbReference type="Pfam" id="PF00848">
    <property type="entry name" value="Ring_hydroxyl_A"/>
    <property type="match status" value="1"/>
</dbReference>
<dbReference type="Gene3D" id="3.90.380.10">
    <property type="entry name" value="Naphthalene 1,2-dioxygenase Alpha Subunit, Chain A, domain 1"/>
    <property type="match status" value="1"/>
</dbReference>
<dbReference type="CDD" id="cd08880">
    <property type="entry name" value="RHO_alpha_C_ahdA1c-like"/>
    <property type="match status" value="1"/>
</dbReference>
<dbReference type="NCBIfam" id="NF041684">
    <property type="entry name" value="ant_diox_AndAc"/>
    <property type="match status" value="1"/>
</dbReference>
<feature type="domain" description="Rieske" evidence="9">
    <location>
        <begin position="57"/>
        <end position="172"/>
    </location>
</feature>
<evidence type="ECO:0000256" key="1">
    <source>
        <dbReference type="ARBA" id="ARBA00008751"/>
    </source>
</evidence>
<dbReference type="InterPro" id="IPR015881">
    <property type="entry name" value="ARHD_Rieske_2Fe_2S"/>
</dbReference>
<organism evidence="10 11">
    <name type="scientific">Pseudorhodoferax soli</name>
    <dbReference type="NCBI Taxonomy" id="545864"/>
    <lineage>
        <taxon>Bacteria</taxon>
        <taxon>Pseudomonadati</taxon>
        <taxon>Pseudomonadota</taxon>
        <taxon>Betaproteobacteria</taxon>
        <taxon>Burkholderiales</taxon>
        <taxon>Comamonadaceae</taxon>
    </lineage>
</organism>
<keyword evidence="11" id="KW-1185">Reference proteome</keyword>
<evidence type="ECO:0000256" key="4">
    <source>
        <dbReference type="ARBA" id="ARBA00022964"/>
    </source>
</evidence>
<evidence type="ECO:0000256" key="3">
    <source>
        <dbReference type="ARBA" id="ARBA00022723"/>
    </source>
</evidence>
<evidence type="ECO:0000256" key="2">
    <source>
        <dbReference type="ARBA" id="ARBA00022714"/>
    </source>
</evidence>
<keyword evidence="8" id="KW-0520">NAD</keyword>
<keyword evidence="5" id="KW-0560">Oxidoreductase</keyword>
<keyword evidence="6" id="KW-0408">Iron</keyword>
<accession>A0A368XNL0</accession>
<keyword evidence="4 10" id="KW-0223">Dioxygenase</keyword>
<dbReference type="GO" id="GO:0051213">
    <property type="term" value="F:dioxygenase activity"/>
    <property type="evidence" value="ECO:0007669"/>
    <property type="project" value="UniProtKB-KW"/>
</dbReference>
<dbReference type="PANTHER" id="PTHR43756">
    <property type="entry name" value="CHOLINE MONOOXYGENASE, CHLOROPLASTIC"/>
    <property type="match status" value="1"/>
</dbReference>
<dbReference type="InterPro" id="IPR036922">
    <property type="entry name" value="Rieske_2Fe-2S_sf"/>
</dbReference>
<dbReference type="GO" id="GO:0051537">
    <property type="term" value="F:2 iron, 2 sulfur cluster binding"/>
    <property type="evidence" value="ECO:0007669"/>
    <property type="project" value="UniProtKB-KW"/>
</dbReference>
<dbReference type="PRINTS" id="PR00090">
    <property type="entry name" value="RNGDIOXGNASE"/>
</dbReference>
<name>A0A368XNL0_9BURK</name>
<dbReference type="OrthoDB" id="9790995at2"/>